<dbReference type="AlphaFoldDB" id="A0A022QUF7"/>
<dbReference type="EMBL" id="KI631110">
    <property type="protein sequence ID" value="EYU30160.1"/>
    <property type="molecule type" value="Genomic_DNA"/>
</dbReference>
<protein>
    <recommendedName>
        <fullName evidence="1">F-box domain-containing protein</fullName>
    </recommendedName>
</protein>
<sequence length="279" mass="32546">MEKVKAEVNSNNSTDRISELPEDILQRILYFVSQDDAVRTSVLSKSWRNIWCTRPNLDFSDNTFKGNNQQFLSVVDTTLQRYCDQRLRVEEFHLRIFLREMDHEFVSLLEKWIRAPTVTGMKKLRFSNGSGHFLGSVDLPSVVFEVESLQDLHVESFVLGRETIERIVVFKHLRSLCLEQVRIKDDVFETIISNCPSIETLVVNQCKRLKKIKVNHLHNLKKFSFSKRRVDCSIEIHPPSLVTVNISDNIWLHDGGGYFRNLNSLRLWRVKSSLEHLSS</sequence>
<gene>
    <name evidence="2" type="ORF">MIMGU_mgv1a023705mg</name>
</gene>
<dbReference type="PANTHER" id="PTHR31639:SF42">
    <property type="entry name" value="OS02G0160200 PROTEIN"/>
    <property type="match status" value="1"/>
</dbReference>
<dbReference type="Proteomes" id="UP000030748">
    <property type="component" value="Unassembled WGS sequence"/>
</dbReference>
<dbReference type="SUPFAM" id="SSF81383">
    <property type="entry name" value="F-box domain"/>
    <property type="match status" value="1"/>
</dbReference>
<dbReference type="Pfam" id="PF24758">
    <property type="entry name" value="LRR_At5g56370"/>
    <property type="match status" value="1"/>
</dbReference>
<evidence type="ECO:0000259" key="1">
    <source>
        <dbReference type="PROSITE" id="PS50181"/>
    </source>
</evidence>
<dbReference type="Gene3D" id="1.20.1280.50">
    <property type="match status" value="1"/>
</dbReference>
<feature type="domain" description="F-box" evidence="1">
    <location>
        <begin position="14"/>
        <end position="50"/>
    </location>
</feature>
<proteinExistence type="predicted"/>
<dbReference type="CDD" id="cd22160">
    <property type="entry name" value="F-box_AtFBL13-like"/>
    <property type="match status" value="1"/>
</dbReference>
<dbReference type="Gene3D" id="3.80.10.10">
    <property type="entry name" value="Ribonuclease Inhibitor"/>
    <property type="match status" value="1"/>
</dbReference>
<dbReference type="InterPro" id="IPR001810">
    <property type="entry name" value="F-box_dom"/>
</dbReference>
<evidence type="ECO:0000313" key="3">
    <source>
        <dbReference type="Proteomes" id="UP000030748"/>
    </source>
</evidence>
<reference evidence="2 3" key="1">
    <citation type="journal article" date="2013" name="Proc. Natl. Acad. Sci. U.S.A.">
        <title>Fine-scale variation in meiotic recombination in Mimulus inferred from population shotgun sequencing.</title>
        <authorList>
            <person name="Hellsten U."/>
            <person name="Wright K.M."/>
            <person name="Jenkins J."/>
            <person name="Shu S."/>
            <person name="Yuan Y."/>
            <person name="Wessler S.R."/>
            <person name="Schmutz J."/>
            <person name="Willis J.H."/>
            <person name="Rokhsar D.S."/>
        </authorList>
    </citation>
    <scope>NUCLEOTIDE SEQUENCE [LARGE SCALE GENOMIC DNA]</scope>
    <source>
        <strain evidence="3">cv. DUN x IM62</strain>
    </source>
</reference>
<feature type="non-terminal residue" evidence="2">
    <location>
        <position position="279"/>
    </location>
</feature>
<dbReference type="PROSITE" id="PS50181">
    <property type="entry name" value="FBOX"/>
    <property type="match status" value="1"/>
</dbReference>
<keyword evidence="3" id="KW-1185">Reference proteome</keyword>
<dbReference type="InterPro" id="IPR036047">
    <property type="entry name" value="F-box-like_dom_sf"/>
</dbReference>
<organism evidence="2 3">
    <name type="scientific">Erythranthe guttata</name>
    <name type="common">Yellow monkey flower</name>
    <name type="synonym">Mimulus guttatus</name>
    <dbReference type="NCBI Taxonomy" id="4155"/>
    <lineage>
        <taxon>Eukaryota</taxon>
        <taxon>Viridiplantae</taxon>
        <taxon>Streptophyta</taxon>
        <taxon>Embryophyta</taxon>
        <taxon>Tracheophyta</taxon>
        <taxon>Spermatophyta</taxon>
        <taxon>Magnoliopsida</taxon>
        <taxon>eudicotyledons</taxon>
        <taxon>Gunneridae</taxon>
        <taxon>Pentapetalae</taxon>
        <taxon>asterids</taxon>
        <taxon>lamiids</taxon>
        <taxon>Lamiales</taxon>
        <taxon>Phrymaceae</taxon>
        <taxon>Erythranthe</taxon>
    </lineage>
</organism>
<dbReference type="STRING" id="4155.A0A022QUF7"/>
<evidence type="ECO:0000313" key="2">
    <source>
        <dbReference type="EMBL" id="EYU30160.1"/>
    </source>
</evidence>
<dbReference type="Pfam" id="PF00646">
    <property type="entry name" value="F-box"/>
    <property type="match status" value="1"/>
</dbReference>
<dbReference type="SUPFAM" id="SSF52047">
    <property type="entry name" value="RNI-like"/>
    <property type="match status" value="1"/>
</dbReference>
<dbReference type="PANTHER" id="PTHR31639">
    <property type="entry name" value="F-BOX PROTEIN-LIKE"/>
    <property type="match status" value="1"/>
</dbReference>
<dbReference type="InterPro" id="IPR055411">
    <property type="entry name" value="LRR_FXL15/At3g58940/PEG3-like"/>
</dbReference>
<dbReference type="InterPro" id="IPR053781">
    <property type="entry name" value="F-box_AtFBL13-like"/>
</dbReference>
<dbReference type="InterPro" id="IPR032675">
    <property type="entry name" value="LRR_dom_sf"/>
</dbReference>
<name>A0A022QUF7_ERYGU</name>
<accession>A0A022QUF7</accession>